<keyword evidence="2 6" id="KW-0479">Metal-binding</keyword>
<dbReference type="Proteomes" id="UP000094580">
    <property type="component" value="Unassembled WGS sequence"/>
</dbReference>
<feature type="binding site" evidence="6">
    <location>
        <position position="124"/>
    </location>
    <ligand>
        <name>Mg(2+)</name>
        <dbReference type="ChEBI" id="CHEBI:18420"/>
    </ligand>
</feature>
<dbReference type="Gene3D" id="3.20.20.370">
    <property type="entry name" value="Glycoside hydrolase/deacetylase"/>
    <property type="match status" value="1"/>
</dbReference>
<keyword evidence="5 6" id="KW-0119">Carbohydrate metabolism</keyword>
<keyword evidence="8" id="KW-1185">Reference proteome</keyword>
<evidence type="ECO:0000256" key="6">
    <source>
        <dbReference type="HAMAP-Rule" id="MF_01246"/>
    </source>
</evidence>
<sequence>MIKLIVNADDFGYSRGINYGIIDAHKNGVVNSATMMMNMSGVSHAVELAKENPSLQVGIHLVLTCGKPLLNDVPTLVNEHGNFKSRHEFFEDKNISLDELEREWTAQIEKFLESGLKPTHFDSHHHVHTVPEFLPVVQKLAQKYNLSARRISENALQGVAPFTDVFLHDFYGEGVTDDYFEKILTRVQNGQSVEVMCHPGYLDHEILNNSSYAKDRVKETLILSTVKLPRVIDLL</sequence>
<feature type="binding site" evidence="6">
    <location>
        <position position="60"/>
    </location>
    <ligand>
        <name>Mg(2+)</name>
        <dbReference type="ChEBI" id="CHEBI:18420"/>
    </ligand>
</feature>
<keyword evidence="3 6" id="KW-0378">Hydrolase</keyword>
<accession>A0ABX2ZNB6</accession>
<dbReference type="RefSeq" id="WP_069035313.1">
    <property type="nucleotide sequence ID" value="NZ_MDKC01000036.1"/>
</dbReference>
<reference evidence="7 8" key="1">
    <citation type="submission" date="2016-07" db="EMBL/GenBank/DDBJ databases">
        <authorList>
            <person name="Townsley L."/>
            <person name="Shank E.A."/>
        </authorList>
    </citation>
    <scope>NUCLEOTIDE SEQUENCE [LARGE SCALE GENOMIC DNA]</scope>
    <source>
        <strain evidence="7 8">CH01</strain>
    </source>
</reference>
<dbReference type="Pfam" id="PF04794">
    <property type="entry name" value="YdjC"/>
    <property type="match status" value="1"/>
</dbReference>
<evidence type="ECO:0000313" key="7">
    <source>
        <dbReference type="EMBL" id="ODG89984.1"/>
    </source>
</evidence>
<keyword evidence="4 6" id="KW-0460">Magnesium</keyword>
<comment type="subunit">
    <text evidence="6">Homodimer.</text>
</comment>
<comment type="caution">
    <text evidence="7">The sequence shown here is derived from an EMBL/GenBank/DDBJ whole genome shotgun (WGS) entry which is preliminary data.</text>
</comment>
<evidence type="ECO:0000256" key="1">
    <source>
        <dbReference type="ARBA" id="ARBA00001946"/>
    </source>
</evidence>
<dbReference type="InterPro" id="IPR006879">
    <property type="entry name" value="YdjC-like"/>
</dbReference>
<dbReference type="PANTHER" id="PTHR31609:SF1">
    <property type="entry name" value="CARBOHYDRATE DEACETYLASE"/>
    <property type="match status" value="1"/>
</dbReference>
<dbReference type="HAMAP" id="MF_01246">
    <property type="entry name" value="COD"/>
    <property type="match status" value="1"/>
</dbReference>
<comment type="cofactor">
    <cofactor evidence="1 6">
        <name>Mg(2+)</name>
        <dbReference type="ChEBI" id="CHEBI:18420"/>
    </cofactor>
</comment>
<dbReference type="InterPro" id="IPR022948">
    <property type="entry name" value="COD_ChbG_bac"/>
</dbReference>
<organism evidence="7 8">
    <name type="scientific">Gottfriedia luciferensis</name>
    <dbReference type="NCBI Taxonomy" id="178774"/>
    <lineage>
        <taxon>Bacteria</taxon>
        <taxon>Bacillati</taxon>
        <taxon>Bacillota</taxon>
        <taxon>Bacilli</taxon>
        <taxon>Bacillales</taxon>
        <taxon>Bacillaceae</taxon>
        <taxon>Gottfriedia</taxon>
    </lineage>
</organism>
<evidence type="ECO:0000256" key="5">
    <source>
        <dbReference type="ARBA" id="ARBA00023277"/>
    </source>
</evidence>
<evidence type="ECO:0000313" key="8">
    <source>
        <dbReference type="Proteomes" id="UP000094580"/>
    </source>
</evidence>
<gene>
    <name evidence="7" type="ORF">BED47_14035</name>
</gene>
<evidence type="ECO:0000256" key="4">
    <source>
        <dbReference type="ARBA" id="ARBA00022842"/>
    </source>
</evidence>
<dbReference type="NCBIfam" id="NF002559">
    <property type="entry name" value="PRK02134.1"/>
    <property type="match status" value="1"/>
</dbReference>
<comment type="function">
    <text evidence="6">Probably catalyzes the deacetylation of acetylated carbohydrates an important step in the degradation of oligosaccharides.</text>
</comment>
<protein>
    <recommendedName>
        <fullName evidence="6">Carbohydrate deacetylase</fullName>
        <ecNumber evidence="6">3.5.1.-</ecNumber>
    </recommendedName>
</protein>
<evidence type="ECO:0000256" key="3">
    <source>
        <dbReference type="ARBA" id="ARBA00022801"/>
    </source>
</evidence>
<name>A0ABX2ZNB6_9BACI</name>
<dbReference type="EC" id="3.5.1.-" evidence="6"/>
<dbReference type="PANTHER" id="PTHR31609">
    <property type="entry name" value="YDJC DEACETYLASE FAMILY MEMBER"/>
    <property type="match status" value="1"/>
</dbReference>
<evidence type="ECO:0000256" key="2">
    <source>
        <dbReference type="ARBA" id="ARBA00022723"/>
    </source>
</evidence>
<dbReference type="InterPro" id="IPR011330">
    <property type="entry name" value="Glyco_hydro/deAcase_b/a-brl"/>
</dbReference>
<proteinExistence type="inferred from homology"/>
<dbReference type="CDD" id="cd10803">
    <property type="entry name" value="YdjC_EF3048_like"/>
    <property type="match status" value="1"/>
</dbReference>
<dbReference type="EMBL" id="MDKC01000036">
    <property type="protein sequence ID" value="ODG89984.1"/>
    <property type="molecule type" value="Genomic_DNA"/>
</dbReference>
<dbReference type="SUPFAM" id="SSF88713">
    <property type="entry name" value="Glycoside hydrolase/deacetylase"/>
    <property type="match status" value="1"/>
</dbReference>
<comment type="similarity">
    <text evidence="6">Belongs to the YdjC deacetylase family.</text>
</comment>